<keyword evidence="1 5" id="KW-0245">EGF-like domain</keyword>
<dbReference type="InterPro" id="IPR051022">
    <property type="entry name" value="Notch_Cell-Fate_Det"/>
</dbReference>
<reference evidence="7" key="2">
    <citation type="submission" date="2015-06" db="UniProtKB">
        <authorList>
            <consortium name="EnsemblMetazoa"/>
        </authorList>
    </citation>
    <scope>IDENTIFICATION</scope>
</reference>
<accession>T1GAK7</accession>
<proteinExistence type="predicted"/>
<dbReference type="PROSITE" id="PS50026">
    <property type="entry name" value="EGF_3"/>
    <property type="match status" value="4"/>
</dbReference>
<evidence type="ECO:0000256" key="2">
    <source>
        <dbReference type="ARBA" id="ARBA00022729"/>
    </source>
</evidence>
<dbReference type="PROSITE" id="PS01186">
    <property type="entry name" value="EGF_2"/>
    <property type="match status" value="1"/>
</dbReference>
<evidence type="ECO:0000256" key="1">
    <source>
        <dbReference type="ARBA" id="ARBA00022536"/>
    </source>
</evidence>
<feature type="disulfide bond" evidence="5">
    <location>
        <begin position="284"/>
        <end position="293"/>
    </location>
</feature>
<organism evidence="7 8">
    <name type="scientific">Megaselia scalaris</name>
    <name type="common">Humpbacked fly</name>
    <name type="synonym">Phora scalaris</name>
    <dbReference type="NCBI Taxonomy" id="36166"/>
    <lineage>
        <taxon>Eukaryota</taxon>
        <taxon>Metazoa</taxon>
        <taxon>Ecdysozoa</taxon>
        <taxon>Arthropoda</taxon>
        <taxon>Hexapoda</taxon>
        <taxon>Insecta</taxon>
        <taxon>Pterygota</taxon>
        <taxon>Neoptera</taxon>
        <taxon>Endopterygota</taxon>
        <taxon>Diptera</taxon>
        <taxon>Brachycera</taxon>
        <taxon>Muscomorpha</taxon>
        <taxon>Platypezoidea</taxon>
        <taxon>Phoridae</taxon>
        <taxon>Megaseliini</taxon>
        <taxon>Megaselia</taxon>
    </lineage>
</organism>
<protein>
    <recommendedName>
        <fullName evidence="6">EGF-like domain-containing protein</fullName>
    </recommendedName>
</protein>
<keyword evidence="3" id="KW-0677">Repeat</keyword>
<dbReference type="PANTHER" id="PTHR24049:SF22">
    <property type="entry name" value="DROSOPHILA CRUMBS HOMOLOG"/>
    <property type="match status" value="1"/>
</dbReference>
<feature type="domain" description="EGF-like" evidence="6">
    <location>
        <begin position="225"/>
        <end position="260"/>
    </location>
</feature>
<dbReference type="InterPro" id="IPR013032">
    <property type="entry name" value="EGF-like_CS"/>
</dbReference>
<feature type="disulfide bond" evidence="5">
    <location>
        <begin position="263"/>
        <end position="273"/>
    </location>
</feature>
<feature type="disulfide bond" evidence="5">
    <location>
        <begin position="128"/>
        <end position="138"/>
    </location>
</feature>
<dbReference type="CDD" id="cd00054">
    <property type="entry name" value="EGF_CA"/>
    <property type="match status" value="1"/>
</dbReference>
<evidence type="ECO:0000256" key="5">
    <source>
        <dbReference type="PROSITE-ProRule" id="PRU00076"/>
    </source>
</evidence>
<dbReference type="AlphaFoldDB" id="T1GAK7"/>
<feature type="domain" description="EGF-like" evidence="6">
    <location>
        <begin position="261"/>
        <end position="294"/>
    </location>
</feature>
<evidence type="ECO:0000313" key="8">
    <source>
        <dbReference type="Proteomes" id="UP000015102"/>
    </source>
</evidence>
<dbReference type="InterPro" id="IPR000742">
    <property type="entry name" value="EGF"/>
</dbReference>
<sequence>MNKFGLDTGIGGNGTYLLKANIFRSSDISIIHPLKQNINATNPCSKEPCRSQKAVCILSSESATGFSCKCSSELLMTTIENNKQECRPPAVDYCPLKCNLGVCKVINHVPQCVCQPMYEGEHCEHYRCSEYCLNGGVCAPLSIPLNPNSNEPIPLKCTCKPGWSGARCEISILECQKRCHNGGSCIIKSDGMKCSCPAKFNGDKQTVRGSPICDCADGFQGKSCELNMCDNYCKNGGSCVLNHSGPKCDCPRGFEGDHCEFSCSDYCLNGGTCDMHMDNLLCKCPSRFIGNRCQTDICLTMNPPASCAITSSCQELTCKNQGTCHVVNGSAICNCTGSW</sequence>
<dbReference type="SUPFAM" id="SSF57196">
    <property type="entry name" value="EGF/Laminin"/>
    <property type="match status" value="3"/>
</dbReference>
<keyword evidence="2" id="KW-0732">Signal</keyword>
<dbReference type="GO" id="GO:0007157">
    <property type="term" value="P:heterophilic cell-cell adhesion via plasma membrane cell adhesion molecules"/>
    <property type="evidence" value="ECO:0007669"/>
    <property type="project" value="TreeGrafter"/>
</dbReference>
<dbReference type="PANTHER" id="PTHR24049">
    <property type="entry name" value="CRUMBS FAMILY MEMBER"/>
    <property type="match status" value="1"/>
</dbReference>
<evidence type="ECO:0000259" key="6">
    <source>
        <dbReference type="PROSITE" id="PS50026"/>
    </source>
</evidence>
<feature type="disulfide bond" evidence="5">
    <location>
        <begin position="159"/>
        <end position="168"/>
    </location>
</feature>
<dbReference type="STRING" id="36166.T1GAK7"/>
<dbReference type="EMBL" id="CAQQ02174024">
    <property type="status" value="NOT_ANNOTATED_CDS"/>
    <property type="molecule type" value="Genomic_DNA"/>
</dbReference>
<feature type="domain" description="EGF-like" evidence="6">
    <location>
        <begin position="124"/>
        <end position="169"/>
    </location>
</feature>
<keyword evidence="8" id="KW-1185">Reference proteome</keyword>
<evidence type="ECO:0000313" key="7">
    <source>
        <dbReference type="EnsemblMetazoa" id="MESCA000265-PA"/>
    </source>
</evidence>
<feature type="disulfide bond" evidence="5">
    <location>
        <begin position="229"/>
        <end position="239"/>
    </location>
</feature>
<dbReference type="GO" id="GO:0032991">
    <property type="term" value="C:protein-containing complex"/>
    <property type="evidence" value="ECO:0007669"/>
    <property type="project" value="TreeGrafter"/>
</dbReference>
<evidence type="ECO:0000256" key="3">
    <source>
        <dbReference type="ARBA" id="ARBA00022737"/>
    </source>
</evidence>
<feature type="disulfide bond" evidence="5">
    <location>
        <begin position="175"/>
        <end position="185"/>
    </location>
</feature>
<keyword evidence="4 5" id="KW-1015">Disulfide bond</keyword>
<dbReference type="EnsemblMetazoa" id="MESCA000265-RA">
    <property type="protein sequence ID" value="MESCA000265-PA"/>
    <property type="gene ID" value="MESCA000265"/>
</dbReference>
<feature type="domain" description="EGF-like" evidence="6">
    <location>
        <begin position="171"/>
        <end position="206"/>
    </location>
</feature>
<dbReference type="SMART" id="SM00181">
    <property type="entry name" value="EGF"/>
    <property type="match status" value="6"/>
</dbReference>
<dbReference type="GO" id="GO:0045197">
    <property type="term" value="P:establishment or maintenance of epithelial cell apical/basal polarity"/>
    <property type="evidence" value="ECO:0007669"/>
    <property type="project" value="TreeGrafter"/>
</dbReference>
<dbReference type="Pfam" id="PF12661">
    <property type="entry name" value="hEGF"/>
    <property type="match status" value="3"/>
</dbReference>
<comment type="caution">
    <text evidence="5">Lacks conserved residue(s) required for the propagation of feature annotation.</text>
</comment>
<dbReference type="Gene3D" id="2.10.25.10">
    <property type="entry name" value="Laminin"/>
    <property type="match status" value="4"/>
</dbReference>
<dbReference type="PROSITE" id="PS00022">
    <property type="entry name" value="EGF_1"/>
    <property type="match status" value="3"/>
</dbReference>
<dbReference type="Proteomes" id="UP000015102">
    <property type="component" value="Unassembled WGS sequence"/>
</dbReference>
<reference evidence="8" key="1">
    <citation type="submission" date="2013-02" db="EMBL/GenBank/DDBJ databases">
        <authorList>
            <person name="Hughes D."/>
        </authorList>
    </citation>
    <scope>NUCLEOTIDE SEQUENCE</scope>
    <source>
        <strain>Durham</strain>
        <strain evidence="8">NC isolate 2 -- Noor lab</strain>
    </source>
</reference>
<dbReference type="OMA" id="TINCNNG"/>
<name>T1GAK7_MEGSC</name>
<evidence type="ECO:0000256" key="4">
    <source>
        <dbReference type="ARBA" id="ARBA00023157"/>
    </source>
</evidence>
<dbReference type="GO" id="GO:0005886">
    <property type="term" value="C:plasma membrane"/>
    <property type="evidence" value="ECO:0007669"/>
    <property type="project" value="TreeGrafter"/>
</dbReference>
<dbReference type="HOGENOM" id="CLU_820316_0_0_1"/>
<feature type="disulfide bond" evidence="5">
    <location>
        <begin position="250"/>
        <end position="259"/>
    </location>
</feature>